<feature type="region of interest" description="Disordered" evidence="1">
    <location>
        <begin position="1"/>
        <end position="33"/>
    </location>
</feature>
<proteinExistence type="predicted"/>
<evidence type="ECO:0000313" key="2">
    <source>
        <dbReference type="EMBL" id="KAK7754726.1"/>
    </source>
</evidence>
<sequence length="136" mass="15119">MIHDTSDYEDPNGKHRRPRHSPPPPSKHPVATTVKNGYVNLRNEHYTKVMGQLDKANAELTAEINDSLKSDYQKLEDLANQSIQLHGPLSDEDAEYSAKGADGRYRTISIPIKDAVASFEGKLESTATSLEELWAS</sequence>
<dbReference type="Proteomes" id="UP001320420">
    <property type="component" value="Unassembled WGS sequence"/>
</dbReference>
<dbReference type="EMBL" id="JAKJXP020000018">
    <property type="protein sequence ID" value="KAK7754726.1"/>
    <property type="molecule type" value="Genomic_DNA"/>
</dbReference>
<organism evidence="2 3">
    <name type="scientific">Diatrype stigma</name>
    <dbReference type="NCBI Taxonomy" id="117547"/>
    <lineage>
        <taxon>Eukaryota</taxon>
        <taxon>Fungi</taxon>
        <taxon>Dikarya</taxon>
        <taxon>Ascomycota</taxon>
        <taxon>Pezizomycotina</taxon>
        <taxon>Sordariomycetes</taxon>
        <taxon>Xylariomycetidae</taxon>
        <taxon>Xylariales</taxon>
        <taxon>Diatrypaceae</taxon>
        <taxon>Diatrype</taxon>
    </lineage>
</organism>
<comment type="caution">
    <text evidence="2">The sequence shown here is derived from an EMBL/GenBank/DDBJ whole genome shotgun (WGS) entry which is preliminary data.</text>
</comment>
<protein>
    <submittedName>
        <fullName evidence="2">Uncharacterized protein</fullName>
    </submittedName>
</protein>
<evidence type="ECO:0000256" key="1">
    <source>
        <dbReference type="SAM" id="MobiDB-lite"/>
    </source>
</evidence>
<dbReference type="AlphaFoldDB" id="A0AAN9UWE1"/>
<gene>
    <name evidence="2" type="ORF">SLS62_003284</name>
</gene>
<reference evidence="2 3" key="1">
    <citation type="submission" date="2024-02" db="EMBL/GenBank/DDBJ databases">
        <title>De novo assembly and annotation of 12 fungi associated with fruit tree decline syndrome in Ontario, Canada.</title>
        <authorList>
            <person name="Sulman M."/>
            <person name="Ellouze W."/>
            <person name="Ilyukhin E."/>
        </authorList>
    </citation>
    <scope>NUCLEOTIDE SEQUENCE [LARGE SCALE GENOMIC DNA]</scope>
    <source>
        <strain evidence="2 3">M11/M66-122</strain>
    </source>
</reference>
<evidence type="ECO:0000313" key="3">
    <source>
        <dbReference type="Proteomes" id="UP001320420"/>
    </source>
</evidence>
<name>A0AAN9UWE1_9PEZI</name>
<accession>A0AAN9UWE1</accession>
<keyword evidence="3" id="KW-1185">Reference proteome</keyword>